<dbReference type="SUPFAM" id="SSF52540">
    <property type="entry name" value="P-loop containing nucleoside triphosphate hydrolases"/>
    <property type="match status" value="1"/>
</dbReference>
<evidence type="ECO:0000256" key="4">
    <source>
        <dbReference type="ARBA" id="ARBA00022840"/>
    </source>
</evidence>
<dbReference type="Pfam" id="PF00005">
    <property type="entry name" value="ABC_tran"/>
    <property type="match status" value="1"/>
</dbReference>
<dbReference type="PANTHER" id="PTHR42711:SF17">
    <property type="entry name" value="ABC TRANSPORTER ATP-BINDING PROTEIN"/>
    <property type="match status" value="1"/>
</dbReference>
<keyword evidence="5" id="KW-0046">Antibiotic resistance</keyword>
<keyword evidence="8" id="KW-1185">Reference proteome</keyword>
<evidence type="ECO:0000259" key="6">
    <source>
        <dbReference type="PROSITE" id="PS50893"/>
    </source>
</evidence>
<dbReference type="GO" id="GO:0005524">
    <property type="term" value="F:ATP binding"/>
    <property type="evidence" value="ECO:0007669"/>
    <property type="project" value="UniProtKB-KW"/>
</dbReference>
<evidence type="ECO:0000313" key="7">
    <source>
        <dbReference type="EMBL" id="WGH93207.1"/>
    </source>
</evidence>
<dbReference type="PROSITE" id="PS50893">
    <property type="entry name" value="ABC_TRANSPORTER_2"/>
    <property type="match status" value="1"/>
</dbReference>
<sequence length="288" mass="31235">MTTPAIDIENVTKRFGQLTAVDHLSLRVHSGEILALLGPNGAGKTTLLDMILGYTTPQSGSVKVLAGPPIQASGRIGAVLQTKGLLEDLTVEETLRMIAGLHRHSLPIPEVMEKAGVTAFKKTKVGKCSGGQVQRLRFALAILPDPEILLLDEPTSGMDITSRRGFWDSMTSWARGGGTIIFATHYLQEAEEFADRIVVMKSGSITADAPADQLGGTSTITGTWRHSQEPFEVLPEKTALDWDPAKRRISIRTDRSDQLANELLNHGWISNVQITQHGLENLLEGDPS</sequence>
<gene>
    <name evidence="7" type="ORF">QDX21_13130</name>
</gene>
<organism evidence="7 8">
    <name type="scientific">Auritidibacter ignavus</name>
    <dbReference type="NCBI Taxonomy" id="678932"/>
    <lineage>
        <taxon>Bacteria</taxon>
        <taxon>Bacillati</taxon>
        <taxon>Actinomycetota</taxon>
        <taxon>Actinomycetes</taxon>
        <taxon>Micrococcales</taxon>
        <taxon>Micrococcaceae</taxon>
        <taxon>Auritidibacter</taxon>
    </lineage>
</organism>
<dbReference type="PANTHER" id="PTHR42711">
    <property type="entry name" value="ABC TRANSPORTER ATP-BINDING PROTEIN"/>
    <property type="match status" value="1"/>
</dbReference>
<protein>
    <submittedName>
        <fullName evidence="7">ABC transporter ATP-binding protein</fullName>
    </submittedName>
</protein>
<accession>A0AAJ6DCU7</accession>
<dbReference type="RefSeq" id="WP_279674869.1">
    <property type="nucleotide sequence ID" value="NZ_CP122566.1"/>
</dbReference>
<dbReference type="GO" id="GO:0046677">
    <property type="term" value="P:response to antibiotic"/>
    <property type="evidence" value="ECO:0007669"/>
    <property type="project" value="UniProtKB-KW"/>
</dbReference>
<evidence type="ECO:0000256" key="5">
    <source>
        <dbReference type="ARBA" id="ARBA00023251"/>
    </source>
</evidence>
<dbReference type="Proteomes" id="UP001224674">
    <property type="component" value="Chromosome"/>
</dbReference>
<dbReference type="GO" id="GO:0016887">
    <property type="term" value="F:ATP hydrolysis activity"/>
    <property type="evidence" value="ECO:0007669"/>
    <property type="project" value="InterPro"/>
</dbReference>
<dbReference type="EMBL" id="CP122566">
    <property type="protein sequence ID" value="WGH93207.1"/>
    <property type="molecule type" value="Genomic_DNA"/>
</dbReference>
<dbReference type="SMART" id="SM00382">
    <property type="entry name" value="AAA"/>
    <property type="match status" value="1"/>
</dbReference>
<dbReference type="InterPro" id="IPR003439">
    <property type="entry name" value="ABC_transporter-like_ATP-bd"/>
</dbReference>
<dbReference type="AlphaFoldDB" id="A0AAJ6DCU7"/>
<dbReference type="CDD" id="cd03230">
    <property type="entry name" value="ABC_DR_subfamily_A"/>
    <property type="match status" value="1"/>
</dbReference>
<dbReference type="GO" id="GO:0005886">
    <property type="term" value="C:plasma membrane"/>
    <property type="evidence" value="ECO:0007669"/>
    <property type="project" value="UniProtKB-SubCell"/>
</dbReference>
<dbReference type="Gene3D" id="3.40.50.300">
    <property type="entry name" value="P-loop containing nucleotide triphosphate hydrolases"/>
    <property type="match status" value="1"/>
</dbReference>
<evidence type="ECO:0000256" key="2">
    <source>
        <dbReference type="ARBA" id="ARBA00022448"/>
    </source>
</evidence>
<name>A0AAJ6DCU7_9MICC</name>
<proteinExistence type="predicted"/>
<comment type="subcellular location">
    <subcellularLocation>
        <location evidence="1">Cell membrane</location>
        <topology evidence="1">Peripheral membrane protein</topology>
    </subcellularLocation>
</comment>
<keyword evidence="4 7" id="KW-0067">ATP-binding</keyword>
<dbReference type="InterPro" id="IPR003593">
    <property type="entry name" value="AAA+_ATPase"/>
</dbReference>
<dbReference type="InterPro" id="IPR027417">
    <property type="entry name" value="P-loop_NTPase"/>
</dbReference>
<evidence type="ECO:0000313" key="8">
    <source>
        <dbReference type="Proteomes" id="UP001224674"/>
    </source>
</evidence>
<evidence type="ECO:0000256" key="3">
    <source>
        <dbReference type="ARBA" id="ARBA00022741"/>
    </source>
</evidence>
<evidence type="ECO:0000256" key="1">
    <source>
        <dbReference type="ARBA" id="ARBA00004202"/>
    </source>
</evidence>
<dbReference type="InterPro" id="IPR050763">
    <property type="entry name" value="ABC_transporter_ATP-binding"/>
</dbReference>
<keyword evidence="3" id="KW-0547">Nucleotide-binding</keyword>
<reference evidence="7 8" key="1">
    <citation type="submission" date="2023-03" db="EMBL/GenBank/DDBJ databases">
        <title>Complete genome sequences of several Auritidibacter ignavus strains isolated from ear infections.</title>
        <authorList>
            <person name="Baehr T."/>
            <person name="Baumhoegger A.M."/>
        </authorList>
    </citation>
    <scope>NUCLEOTIDE SEQUENCE [LARGE SCALE GENOMIC DNA]</scope>
    <source>
        <strain evidence="7 8">BABAE-6</strain>
    </source>
</reference>
<keyword evidence="2" id="KW-0813">Transport</keyword>
<feature type="domain" description="ABC transporter" evidence="6">
    <location>
        <begin position="6"/>
        <end position="227"/>
    </location>
</feature>